<dbReference type="RefSeq" id="WP_344116491.1">
    <property type="nucleotide sequence ID" value="NZ_BAAANE010000015.1"/>
</dbReference>
<accession>A0ABP4RUE4</accession>
<gene>
    <name evidence="2" type="ORF">GCM10009744_62930</name>
</gene>
<reference evidence="3" key="1">
    <citation type="journal article" date="2019" name="Int. J. Syst. Evol. Microbiol.">
        <title>The Global Catalogue of Microorganisms (GCM) 10K type strain sequencing project: providing services to taxonomists for standard genome sequencing and annotation.</title>
        <authorList>
            <consortium name="The Broad Institute Genomics Platform"/>
            <consortium name="The Broad Institute Genome Sequencing Center for Infectious Disease"/>
            <person name="Wu L."/>
            <person name="Ma J."/>
        </authorList>
    </citation>
    <scope>NUCLEOTIDE SEQUENCE [LARGE SCALE GENOMIC DNA]</scope>
    <source>
        <strain evidence="3">JCM 14306</strain>
    </source>
</reference>
<keyword evidence="1" id="KW-0812">Transmembrane</keyword>
<evidence type="ECO:0008006" key="4">
    <source>
        <dbReference type="Google" id="ProtNLM"/>
    </source>
</evidence>
<dbReference type="EMBL" id="BAAANE010000015">
    <property type="protein sequence ID" value="GAA1660680.1"/>
    <property type="molecule type" value="Genomic_DNA"/>
</dbReference>
<protein>
    <recommendedName>
        <fullName evidence="4">Integral membrane protein</fullName>
    </recommendedName>
</protein>
<comment type="caution">
    <text evidence="2">The sequence shown here is derived from an EMBL/GenBank/DDBJ whole genome shotgun (WGS) entry which is preliminary data.</text>
</comment>
<feature type="transmembrane region" description="Helical" evidence="1">
    <location>
        <begin position="40"/>
        <end position="61"/>
    </location>
</feature>
<evidence type="ECO:0000313" key="3">
    <source>
        <dbReference type="Proteomes" id="UP001501319"/>
    </source>
</evidence>
<keyword evidence="1" id="KW-1133">Transmembrane helix</keyword>
<feature type="transmembrane region" description="Helical" evidence="1">
    <location>
        <begin position="6"/>
        <end position="28"/>
    </location>
</feature>
<evidence type="ECO:0000313" key="2">
    <source>
        <dbReference type="EMBL" id="GAA1660680.1"/>
    </source>
</evidence>
<evidence type="ECO:0000256" key="1">
    <source>
        <dbReference type="SAM" id="Phobius"/>
    </source>
</evidence>
<organism evidence="2 3">
    <name type="scientific">Kribbella alba</name>
    <dbReference type="NCBI Taxonomy" id="190197"/>
    <lineage>
        <taxon>Bacteria</taxon>
        <taxon>Bacillati</taxon>
        <taxon>Actinomycetota</taxon>
        <taxon>Actinomycetes</taxon>
        <taxon>Propionibacteriales</taxon>
        <taxon>Kribbellaceae</taxon>
        <taxon>Kribbella</taxon>
    </lineage>
</organism>
<keyword evidence="3" id="KW-1185">Reference proteome</keyword>
<proteinExistence type="predicted"/>
<feature type="transmembrane region" description="Helical" evidence="1">
    <location>
        <begin position="73"/>
        <end position="92"/>
    </location>
</feature>
<name>A0ABP4RUE4_9ACTN</name>
<dbReference type="Proteomes" id="UP001501319">
    <property type="component" value="Unassembled WGS sequence"/>
</dbReference>
<keyword evidence="1" id="KW-0472">Membrane</keyword>
<sequence length="151" mass="16476">MTERLTWGGALAYGVVAVSVGVESVRMIRHDAYWTDGRVWAAACMVATVILTALLTAVAAVSRFPLIADDGPWLSRNGWMVLIGLTVCSFLASKGAADQEFTVYLTGPAVFLPFWVRRLEESYREGVEEARHAARAARAAREQVASDERTA</sequence>